<evidence type="ECO:0000256" key="2">
    <source>
        <dbReference type="SAM" id="Phobius"/>
    </source>
</evidence>
<keyword evidence="1" id="KW-1015">Disulfide bond</keyword>
<accession>A0AAE0SST7</accession>
<evidence type="ECO:0000256" key="3">
    <source>
        <dbReference type="SAM" id="SignalP"/>
    </source>
</evidence>
<protein>
    <submittedName>
        <fullName evidence="4">Uncharacterized protein</fullName>
    </submittedName>
</protein>
<dbReference type="EMBL" id="JAEAOA010000592">
    <property type="protein sequence ID" value="KAK3596978.1"/>
    <property type="molecule type" value="Genomic_DNA"/>
</dbReference>
<keyword evidence="2" id="KW-0472">Membrane</keyword>
<gene>
    <name evidence="4" type="ORF">CHS0354_009114</name>
</gene>
<proteinExistence type="predicted"/>
<dbReference type="Gene3D" id="2.20.28.230">
    <property type="match status" value="1"/>
</dbReference>
<feature type="signal peptide" evidence="3">
    <location>
        <begin position="1"/>
        <end position="20"/>
    </location>
</feature>
<organism evidence="4 5">
    <name type="scientific">Potamilus streckersoni</name>
    <dbReference type="NCBI Taxonomy" id="2493646"/>
    <lineage>
        <taxon>Eukaryota</taxon>
        <taxon>Metazoa</taxon>
        <taxon>Spiralia</taxon>
        <taxon>Lophotrochozoa</taxon>
        <taxon>Mollusca</taxon>
        <taxon>Bivalvia</taxon>
        <taxon>Autobranchia</taxon>
        <taxon>Heteroconchia</taxon>
        <taxon>Palaeoheterodonta</taxon>
        <taxon>Unionida</taxon>
        <taxon>Unionoidea</taxon>
        <taxon>Unionidae</taxon>
        <taxon>Ambleminae</taxon>
        <taxon>Lampsilini</taxon>
        <taxon>Potamilus</taxon>
    </lineage>
</organism>
<name>A0AAE0SST7_9BIVA</name>
<dbReference type="InterPro" id="IPR000436">
    <property type="entry name" value="Sushi_SCR_CCP_dom"/>
</dbReference>
<reference evidence="4" key="2">
    <citation type="journal article" date="2021" name="Genome Biol. Evol.">
        <title>Developing a high-quality reference genome for a parasitic bivalve with doubly uniparental inheritance (Bivalvia: Unionida).</title>
        <authorList>
            <person name="Smith C.H."/>
        </authorList>
    </citation>
    <scope>NUCLEOTIDE SEQUENCE</scope>
    <source>
        <strain evidence="4">CHS0354</strain>
        <tissue evidence="4">Mantle</tissue>
    </source>
</reference>
<feature type="transmembrane region" description="Helical" evidence="2">
    <location>
        <begin position="241"/>
        <end position="261"/>
    </location>
</feature>
<dbReference type="Proteomes" id="UP001195483">
    <property type="component" value="Unassembled WGS sequence"/>
</dbReference>
<keyword evidence="5" id="KW-1185">Reference proteome</keyword>
<reference evidence="4" key="1">
    <citation type="journal article" date="2021" name="Genome Biol. Evol.">
        <title>A High-Quality Reference Genome for a Parasitic Bivalve with Doubly Uniparental Inheritance (Bivalvia: Unionida).</title>
        <authorList>
            <person name="Smith C.H."/>
        </authorList>
    </citation>
    <scope>NUCLEOTIDE SEQUENCE</scope>
    <source>
        <strain evidence="4">CHS0354</strain>
    </source>
</reference>
<evidence type="ECO:0000313" key="5">
    <source>
        <dbReference type="Proteomes" id="UP001195483"/>
    </source>
</evidence>
<dbReference type="CDD" id="cd00033">
    <property type="entry name" value="CCP"/>
    <property type="match status" value="1"/>
</dbReference>
<dbReference type="AlphaFoldDB" id="A0AAE0SST7"/>
<keyword evidence="2" id="KW-1133">Transmembrane helix</keyword>
<reference evidence="4" key="3">
    <citation type="submission" date="2023-05" db="EMBL/GenBank/DDBJ databases">
        <authorList>
            <person name="Smith C.H."/>
        </authorList>
    </citation>
    <scope>NUCLEOTIDE SEQUENCE</scope>
    <source>
        <strain evidence="4">CHS0354</strain>
        <tissue evidence="4">Mantle</tissue>
    </source>
</reference>
<evidence type="ECO:0000313" key="4">
    <source>
        <dbReference type="EMBL" id="KAK3596978.1"/>
    </source>
</evidence>
<feature type="chain" id="PRO_5042092280" evidence="3">
    <location>
        <begin position="21"/>
        <end position="286"/>
    </location>
</feature>
<keyword evidence="2" id="KW-0812">Transmembrane</keyword>
<sequence length="286" mass="32543">IYKMLSMLYIVFVIITEANAVNHLYNDTCSSISKSNTSFRVAIVKCHQDSIPFDPKSQNGALLLSTDNGSWTGEIFACQCSCRLPYNLPYGQIMSKGALLHGEKLDYKCDAGFEKNINEIIVCDDGVLLTISNYSEYNQSKISFRKMSLPETFADDFQGYVFHLELNATAIFSLPESDVRYNQKVYKILFNETQLPYYLYNGYSYQDGKVDLNKHQRLKCVKKTNFRTTTVPPEAFGSESLPTWIIVAMVIVGIIFIIFVVNCTMSRIKKKYWPTSEICNKGEANN</sequence>
<keyword evidence="3" id="KW-0732">Signal</keyword>
<dbReference type="Gene3D" id="2.10.70.10">
    <property type="entry name" value="Complement Module, domain 1"/>
    <property type="match status" value="1"/>
</dbReference>
<evidence type="ECO:0000256" key="1">
    <source>
        <dbReference type="ARBA" id="ARBA00023157"/>
    </source>
</evidence>
<comment type="caution">
    <text evidence="4">The sequence shown here is derived from an EMBL/GenBank/DDBJ whole genome shotgun (WGS) entry which is preliminary data.</text>
</comment>
<feature type="non-terminal residue" evidence="4">
    <location>
        <position position="1"/>
    </location>
</feature>